<dbReference type="Gene3D" id="3.40.50.970">
    <property type="match status" value="1"/>
</dbReference>
<protein>
    <recommendedName>
        <fullName evidence="1">2-oxoisovalerate dehydrogenase subunit alpha</fullName>
        <ecNumber evidence="1">1.2.4.4</ecNumber>
    </recommendedName>
    <alternativeName>
        <fullName evidence="1">Branched-chain alpha-keto acid dehydrogenase E1 component alpha chain</fullName>
    </alternativeName>
</protein>
<accession>A0A8D8XZY0</accession>
<comment type="similarity">
    <text evidence="1">Belongs to the BCKDHA family.</text>
</comment>
<dbReference type="EMBL" id="HBUF01351240">
    <property type="protein sequence ID" value="CAG6713973.1"/>
    <property type="molecule type" value="Transcribed_RNA"/>
</dbReference>
<dbReference type="SUPFAM" id="SSF52518">
    <property type="entry name" value="Thiamin diphosphate-binding fold (THDP-binding)"/>
    <property type="match status" value="1"/>
</dbReference>
<dbReference type="GO" id="GO:0009083">
    <property type="term" value="P:branched-chain amino acid catabolic process"/>
    <property type="evidence" value="ECO:0007669"/>
    <property type="project" value="TreeGrafter"/>
</dbReference>
<sequence>MKNIKIILPILNLLSQCPSPPLSFLAELPTKSFQRRKLWSEERDKELKKQSKQLVLDSIKKSESKLKPSWKEMFQDVYHEMAQHLKDQMKEVEGHLKIYKEH</sequence>
<comment type="function">
    <text evidence="1">The branched-chain alpha-keto dehydrogenase complex catalyzes the overall conversion of alpha-keto acids to acyl-CoA and CO(2). It contains multiple copies of three enzymatic components: branched-chain alpha-keto acid decarboxylase (E1), lipoamide acyltransferase (E2) and lipoamide dehydrogenase (E3).</text>
</comment>
<dbReference type="InterPro" id="IPR029061">
    <property type="entry name" value="THDP-binding"/>
</dbReference>
<dbReference type="PANTHER" id="PTHR43380:SF1">
    <property type="entry name" value="2-OXOISOVALERATE DEHYDROGENASE SUBUNIT ALPHA, MITOCHONDRIAL"/>
    <property type="match status" value="1"/>
</dbReference>
<dbReference type="PANTHER" id="PTHR43380">
    <property type="entry name" value="2-OXOISOVALERATE DEHYDROGENASE SUBUNIT ALPHA, MITOCHONDRIAL"/>
    <property type="match status" value="1"/>
</dbReference>
<name>A0A8D8XZY0_9HEMI</name>
<evidence type="ECO:0000256" key="1">
    <source>
        <dbReference type="RuleBase" id="RU365014"/>
    </source>
</evidence>
<proteinExistence type="inferred from homology"/>
<comment type="cofactor">
    <cofactor evidence="1">
        <name>thiamine diphosphate</name>
        <dbReference type="ChEBI" id="CHEBI:58937"/>
    </cofactor>
</comment>
<dbReference type="GO" id="GO:0003863">
    <property type="term" value="F:branched-chain 2-oxo acid dehydrogenase activity"/>
    <property type="evidence" value="ECO:0007669"/>
    <property type="project" value="UniProtKB-EC"/>
</dbReference>
<comment type="catalytic activity">
    <reaction evidence="1">
        <text>N(6)-[(R)-lipoyl]-L-lysyl-[protein] + 3-methyl-2-oxobutanoate + H(+) = N(6)-[(R)-S(8)-2-methylpropanoyldihydrolipoyl]-L-lysyl-[protein] + CO2</text>
        <dbReference type="Rhea" id="RHEA:13457"/>
        <dbReference type="Rhea" id="RHEA-COMP:10474"/>
        <dbReference type="Rhea" id="RHEA-COMP:10497"/>
        <dbReference type="ChEBI" id="CHEBI:11851"/>
        <dbReference type="ChEBI" id="CHEBI:15378"/>
        <dbReference type="ChEBI" id="CHEBI:16526"/>
        <dbReference type="ChEBI" id="CHEBI:83099"/>
        <dbReference type="ChEBI" id="CHEBI:83142"/>
        <dbReference type="EC" id="1.2.4.4"/>
    </reaction>
</comment>
<evidence type="ECO:0000313" key="2">
    <source>
        <dbReference type="EMBL" id="CAG6713973.1"/>
    </source>
</evidence>
<reference evidence="2" key="1">
    <citation type="submission" date="2021-05" db="EMBL/GenBank/DDBJ databases">
        <authorList>
            <person name="Alioto T."/>
            <person name="Alioto T."/>
            <person name="Gomez Garrido J."/>
        </authorList>
    </citation>
    <scope>NUCLEOTIDE SEQUENCE</scope>
</reference>
<dbReference type="EMBL" id="HBUF01351241">
    <property type="protein sequence ID" value="CAG6713975.1"/>
    <property type="molecule type" value="Transcribed_RNA"/>
</dbReference>
<keyword evidence="1" id="KW-0560">Oxidoreductase</keyword>
<dbReference type="EC" id="1.2.4.4" evidence="1"/>
<organism evidence="2">
    <name type="scientific">Cacopsylla melanoneura</name>
    <dbReference type="NCBI Taxonomy" id="428564"/>
    <lineage>
        <taxon>Eukaryota</taxon>
        <taxon>Metazoa</taxon>
        <taxon>Ecdysozoa</taxon>
        <taxon>Arthropoda</taxon>
        <taxon>Hexapoda</taxon>
        <taxon>Insecta</taxon>
        <taxon>Pterygota</taxon>
        <taxon>Neoptera</taxon>
        <taxon>Paraneoptera</taxon>
        <taxon>Hemiptera</taxon>
        <taxon>Sternorrhyncha</taxon>
        <taxon>Psylloidea</taxon>
        <taxon>Psyllidae</taxon>
        <taxon>Psyllinae</taxon>
        <taxon>Cacopsylla</taxon>
    </lineage>
</organism>
<dbReference type="AlphaFoldDB" id="A0A8D8XZY0"/>
<dbReference type="InterPro" id="IPR050771">
    <property type="entry name" value="Alpha-ketoacid_DH_E1_comp"/>
</dbReference>
<keyword evidence="1" id="KW-0786">Thiamine pyrophosphate</keyword>